<dbReference type="InterPro" id="IPR013783">
    <property type="entry name" value="Ig-like_fold"/>
</dbReference>
<feature type="signal peptide" evidence="1">
    <location>
        <begin position="1"/>
        <end position="21"/>
    </location>
</feature>
<dbReference type="SUPFAM" id="SSF48726">
    <property type="entry name" value="Immunoglobulin"/>
    <property type="match status" value="1"/>
</dbReference>
<dbReference type="Gene3D" id="2.60.40.10">
    <property type="entry name" value="Immunoglobulins"/>
    <property type="match status" value="1"/>
</dbReference>
<evidence type="ECO:0000256" key="1">
    <source>
        <dbReference type="SAM" id="SignalP"/>
    </source>
</evidence>
<protein>
    <submittedName>
        <fullName evidence="2">Gliding motility-associated C-terminal domain-containing protein</fullName>
    </submittedName>
</protein>
<accession>A0A5B8VY34</accession>
<dbReference type="NCBIfam" id="TIGR04131">
    <property type="entry name" value="Bac_Flav_CTERM"/>
    <property type="match status" value="1"/>
</dbReference>
<dbReference type="OrthoDB" id="5726170at2"/>
<dbReference type="InterPro" id="IPR036179">
    <property type="entry name" value="Ig-like_dom_sf"/>
</dbReference>
<keyword evidence="1" id="KW-0732">Signal</keyword>
<gene>
    <name evidence="2" type="ORF">FSB76_09955</name>
</gene>
<organism evidence="2 3">
    <name type="scientific">Mucilaginibacter ginsenosidivorax</name>
    <dbReference type="NCBI Taxonomy" id="862126"/>
    <lineage>
        <taxon>Bacteria</taxon>
        <taxon>Pseudomonadati</taxon>
        <taxon>Bacteroidota</taxon>
        <taxon>Sphingobacteriia</taxon>
        <taxon>Sphingobacteriales</taxon>
        <taxon>Sphingobacteriaceae</taxon>
        <taxon>Mucilaginibacter</taxon>
    </lineage>
</organism>
<keyword evidence="3" id="KW-1185">Reference proteome</keyword>
<sequence length="964" mass="105770">MSRLRYLLLFILIATVYKAHAQQDMDLHLSDTFLAGKNILKVKRDFHDPYLWVLAKNNEVYRINSVTKQVDDYSDKFTTYSNFRFTDIAGVNKDLVFVATNADVLLEYKNNALKKIGNPEGVPGVITSIGADYTGTYVTDNTQGLAARPTANSIIIGTDKGMCHYDYDNDVMLAGSSKVSAKVFDATYRTEMFSDLEYGPWYTGQDYQYDVIELTQWTIYGGWLYYKYQDFANSINTACYTYGWIDDMNTANAGAYFIQIWGTEDGIFQNNRNYSYTLDWPHKQYLKGINVNKVTSILGLVGFGYINQKAISKENVLAGTDNGLYFTNSGYKNNINGLMGNYTFFHYDPLGNKKINDICVNATSYTTPVCEDGVWVAAIDGLYLLKPDFGAYVDKKQPLQAIQFEGNGPEVTKIELCANVSVNAYLSSYVYSDNIQQWYKDGKEMANQSGASLAIKEAGEYYLVMYDPCSEVHFESNHLKVTQVAAPVFTFNYPDVLNYCAGSSASLKTDDKPNYQYRWYKDGILNGNTSPQLDNITETGKYKVEVSACAGNWVASKEVQVNFIAIPTPVLTTDKASYCDGDQATLSAKVPIDASAILNWANYQYAWYKDGSPINGSAASIKVSQPGKYKVVVSGCSGSVSSAELQVDFIKLPKPVITAGKPAYCIGDIAQLTANVNIDPFTTVNWLRDGNILPDEQDKASITTNIGGNYTVTVVNAGSCNIASAAYNLGFTAPPTVSIQQIINTTLCDGQTVDLKASYTSGNISWSTGATSDKISIQHSGTFKATVTTTAGCAVDESATVQYFPNPTLNMPSATLCQYTNESIILTAPAGFAKYEWNGQPGTNTFTTNKLGTVDLTVTDNNGCQASQTIAINSHCDDIHIPNAFSPNGDGHNDTWVIAGLEGDPTTTVRVYNRLGSMVFQSQGYATPWNGTYNGSKLPASVYYYVISTKGTKQVLSGSVTIFN</sequence>
<dbReference type="EMBL" id="CP042437">
    <property type="protein sequence ID" value="QEC76253.1"/>
    <property type="molecule type" value="Genomic_DNA"/>
</dbReference>
<proteinExistence type="predicted"/>
<evidence type="ECO:0000313" key="3">
    <source>
        <dbReference type="Proteomes" id="UP000321362"/>
    </source>
</evidence>
<dbReference type="Pfam" id="PF13585">
    <property type="entry name" value="CHU_C"/>
    <property type="match status" value="1"/>
</dbReference>
<reference evidence="2 3" key="1">
    <citation type="journal article" date="2013" name="J. Microbiol.">
        <title>Mucilaginibacter ginsenosidivorax sp. nov., with ginsenoside converting activity isolated from sediment.</title>
        <authorList>
            <person name="Kim J.K."/>
            <person name="Choi T.E."/>
            <person name="Liu Q.M."/>
            <person name="Park H.Y."/>
            <person name="Yi T.H."/>
            <person name="Yoon M.H."/>
            <person name="Kim S.C."/>
            <person name="Im W.T."/>
        </authorList>
    </citation>
    <scope>NUCLEOTIDE SEQUENCE [LARGE SCALE GENOMIC DNA]</scope>
    <source>
        <strain evidence="2 3">KHI28</strain>
    </source>
</reference>
<evidence type="ECO:0000313" key="2">
    <source>
        <dbReference type="EMBL" id="QEC76253.1"/>
    </source>
</evidence>
<dbReference type="KEGG" id="mgk:FSB76_09955"/>
<feature type="chain" id="PRO_5022868571" evidence="1">
    <location>
        <begin position="22"/>
        <end position="964"/>
    </location>
</feature>
<dbReference type="RefSeq" id="WP_147053430.1">
    <property type="nucleotide sequence ID" value="NZ_CP042437.1"/>
</dbReference>
<name>A0A5B8VY34_9SPHI</name>
<dbReference type="AlphaFoldDB" id="A0A5B8VY34"/>
<dbReference type="InterPro" id="IPR026341">
    <property type="entry name" value="T9SS_type_B"/>
</dbReference>
<dbReference type="Proteomes" id="UP000321362">
    <property type="component" value="Chromosome"/>
</dbReference>